<evidence type="ECO:0000313" key="2">
    <source>
        <dbReference type="Proteomes" id="UP000503162"/>
    </source>
</evidence>
<accession>A0A6G8IMX4</accession>
<dbReference type="AlphaFoldDB" id="A0A6G8IMX4"/>
<reference evidence="1 2" key="1">
    <citation type="submission" date="2020-03" db="EMBL/GenBank/DDBJ databases">
        <title>Hydrogenophaga sp. nov. isolated from cyanobacterial mat.</title>
        <authorList>
            <person name="Thorat V."/>
            <person name="Kirdat K."/>
            <person name="Tiwarekar B."/>
            <person name="Costa E.D."/>
            <person name="Yadav A."/>
        </authorList>
    </citation>
    <scope>NUCLEOTIDE SEQUENCE [LARGE SCALE GENOMIC DNA]</scope>
    <source>
        <strain evidence="1 2">BA0156</strain>
    </source>
</reference>
<organism evidence="1 2">
    <name type="scientific">Hydrogenophaga crocea</name>
    <dbReference type="NCBI Taxonomy" id="2716225"/>
    <lineage>
        <taxon>Bacteria</taxon>
        <taxon>Pseudomonadati</taxon>
        <taxon>Pseudomonadota</taxon>
        <taxon>Betaproteobacteria</taxon>
        <taxon>Burkholderiales</taxon>
        <taxon>Comamonadaceae</taxon>
        <taxon>Hydrogenophaga</taxon>
    </lineage>
</organism>
<keyword evidence="2" id="KW-1185">Reference proteome</keyword>
<dbReference type="KEGG" id="hcz:G9Q37_21370"/>
<protein>
    <submittedName>
        <fullName evidence="1">Uncharacterized protein</fullName>
    </submittedName>
</protein>
<dbReference type="EMBL" id="CP049989">
    <property type="protein sequence ID" value="QIM54534.1"/>
    <property type="molecule type" value="Genomic_DNA"/>
</dbReference>
<proteinExistence type="predicted"/>
<sequence>MSREILKFCDLQVCDVVSLLGGDRIVHLSPYSTPDFPMGKDWPDIELANHNVFRMNVKNEVVWQVRRVENETRMPWDRLHERAKEMHAQGNSDGRYTAMGFLDPFTALNLDERSAIVPEPKGVWRPGCEVYLLTRWWSCLLDPETGTAACTGEQLK</sequence>
<evidence type="ECO:0000313" key="1">
    <source>
        <dbReference type="EMBL" id="QIM54534.1"/>
    </source>
</evidence>
<name>A0A6G8IMX4_9BURK</name>
<gene>
    <name evidence="1" type="ORF">G9Q37_21370</name>
</gene>
<dbReference type="RefSeq" id="WP_166230613.1">
    <property type="nucleotide sequence ID" value="NZ_CP049989.1"/>
</dbReference>
<dbReference type="Proteomes" id="UP000503162">
    <property type="component" value="Chromosome"/>
</dbReference>